<protein>
    <submittedName>
        <fullName evidence="1">Uncharacterized protein</fullName>
    </submittedName>
</protein>
<evidence type="ECO:0000313" key="2">
    <source>
        <dbReference type="Proteomes" id="UP000233469"/>
    </source>
</evidence>
<reference evidence="1 2" key="2">
    <citation type="submission" date="2017-10" db="EMBL/GenBank/DDBJ databases">
        <title>Extensive intraspecific genome diversity in a model arbuscular mycorrhizal fungus.</title>
        <authorList>
            <person name="Chen E.C.H."/>
            <person name="Morin E."/>
            <person name="Baudet D."/>
            <person name="Noel J."/>
            <person name="Ndikumana S."/>
            <person name="Charron P."/>
            <person name="St-Onge C."/>
            <person name="Giorgi J."/>
            <person name="Grigoriev I.V."/>
            <person name="Roux C."/>
            <person name="Martin F.M."/>
            <person name="Corradi N."/>
        </authorList>
    </citation>
    <scope>NUCLEOTIDE SEQUENCE [LARGE SCALE GENOMIC DNA]</scope>
    <source>
        <strain evidence="1 2">C2</strain>
    </source>
</reference>
<dbReference type="Proteomes" id="UP000233469">
    <property type="component" value="Unassembled WGS sequence"/>
</dbReference>
<dbReference type="VEuPathDB" id="FungiDB:FUN_010039"/>
<accession>A0A2N1N0T5</accession>
<reference evidence="1 2" key="1">
    <citation type="submission" date="2016-04" db="EMBL/GenBank/DDBJ databases">
        <title>Genome analyses suggest a sexual origin of heterokaryosis in a supposedly ancient asexual fungus.</title>
        <authorList>
            <person name="Ropars J."/>
            <person name="Sedzielewska K."/>
            <person name="Noel J."/>
            <person name="Charron P."/>
            <person name="Farinelli L."/>
            <person name="Marton T."/>
            <person name="Kruger M."/>
            <person name="Pelin A."/>
            <person name="Brachmann A."/>
            <person name="Corradi N."/>
        </authorList>
    </citation>
    <scope>NUCLEOTIDE SEQUENCE [LARGE SCALE GENOMIC DNA]</scope>
    <source>
        <strain evidence="1 2">C2</strain>
    </source>
</reference>
<dbReference type="AlphaFoldDB" id="A0A2N1N0T5"/>
<organism evidence="1 2">
    <name type="scientific">Rhizophagus irregularis</name>
    <dbReference type="NCBI Taxonomy" id="588596"/>
    <lineage>
        <taxon>Eukaryota</taxon>
        <taxon>Fungi</taxon>
        <taxon>Fungi incertae sedis</taxon>
        <taxon>Mucoromycota</taxon>
        <taxon>Glomeromycotina</taxon>
        <taxon>Glomeromycetes</taxon>
        <taxon>Glomerales</taxon>
        <taxon>Glomeraceae</taxon>
        <taxon>Rhizophagus</taxon>
    </lineage>
</organism>
<evidence type="ECO:0000313" key="1">
    <source>
        <dbReference type="EMBL" id="PKK67484.1"/>
    </source>
</evidence>
<gene>
    <name evidence="1" type="ORF">RhiirC2_663234</name>
</gene>
<sequence length="178" mass="20914">MEYNFISKATFENIISKYISSLSENRQEKALINKNLFERIKKILLDPSNKEIDTRATCEWAKKRFILEEISLGDYRIIVISDNKSVLIVKKMYEVLCRTHAEIDNHAGQKQLWKSIKQNWSFVRQEIVEKFVNNCTICATRKPSFHPLANKPIIAKNYLSRVQVVFSQEILLKKCIFN</sequence>
<name>A0A2N1N0T5_9GLOM</name>
<comment type="caution">
    <text evidence="1">The sequence shown here is derived from an EMBL/GenBank/DDBJ whole genome shotgun (WGS) entry which is preliminary data.</text>
</comment>
<proteinExistence type="predicted"/>
<dbReference type="EMBL" id="LLXL01000954">
    <property type="protein sequence ID" value="PKK67484.1"/>
    <property type="molecule type" value="Genomic_DNA"/>
</dbReference>